<dbReference type="Proteomes" id="UP001420932">
    <property type="component" value="Unassembled WGS sequence"/>
</dbReference>
<dbReference type="EMBL" id="JBBNAF010000012">
    <property type="protein sequence ID" value="KAK9092387.1"/>
    <property type="molecule type" value="Genomic_DNA"/>
</dbReference>
<reference evidence="1 2" key="1">
    <citation type="submission" date="2024-01" db="EMBL/GenBank/DDBJ databases">
        <title>Genome assemblies of Stephania.</title>
        <authorList>
            <person name="Yang L."/>
        </authorList>
    </citation>
    <scope>NUCLEOTIDE SEQUENCE [LARGE SCALE GENOMIC DNA]</scope>
    <source>
        <strain evidence="1">YNDBR</strain>
        <tissue evidence="1">Leaf</tissue>
    </source>
</reference>
<name>A0AAP0EKF7_9MAGN</name>
<keyword evidence="2" id="KW-1185">Reference proteome</keyword>
<comment type="caution">
    <text evidence="1">The sequence shown here is derived from an EMBL/GenBank/DDBJ whole genome shotgun (WGS) entry which is preliminary data.</text>
</comment>
<protein>
    <submittedName>
        <fullName evidence="1">Uncharacterized protein</fullName>
    </submittedName>
</protein>
<dbReference type="AlphaFoldDB" id="A0AAP0EKF7"/>
<sequence length="166" mass="17956">MSKEWVDLDQGSATQAQASGRTKVDLLLVFLDVADTVGDEGLGFGGHDVEGVFVVVVEAEAEGATARLEERQAVGVSKKRLDWRRARRWKGERRSERRWWAAELKRRSFTSTSILRGGEADGAVGFGGEVFVAVEVVEDGSCAGGGGGGAREINNGDEGLFCYRFE</sequence>
<proteinExistence type="predicted"/>
<evidence type="ECO:0000313" key="2">
    <source>
        <dbReference type="Proteomes" id="UP001420932"/>
    </source>
</evidence>
<evidence type="ECO:0000313" key="1">
    <source>
        <dbReference type="EMBL" id="KAK9092387.1"/>
    </source>
</evidence>
<accession>A0AAP0EKF7</accession>
<gene>
    <name evidence="1" type="ORF">Syun_027298</name>
</gene>
<organism evidence="1 2">
    <name type="scientific">Stephania yunnanensis</name>
    <dbReference type="NCBI Taxonomy" id="152371"/>
    <lineage>
        <taxon>Eukaryota</taxon>
        <taxon>Viridiplantae</taxon>
        <taxon>Streptophyta</taxon>
        <taxon>Embryophyta</taxon>
        <taxon>Tracheophyta</taxon>
        <taxon>Spermatophyta</taxon>
        <taxon>Magnoliopsida</taxon>
        <taxon>Ranunculales</taxon>
        <taxon>Menispermaceae</taxon>
        <taxon>Menispermoideae</taxon>
        <taxon>Cissampelideae</taxon>
        <taxon>Stephania</taxon>
    </lineage>
</organism>